<feature type="domain" description="UDP-N-acetylglucosamine 2-epimerase" evidence="1">
    <location>
        <begin position="218"/>
        <end position="472"/>
    </location>
</feature>
<dbReference type="PANTHER" id="PTHR43174">
    <property type="entry name" value="UDP-N-ACETYLGLUCOSAMINE 2-EPIMERASE"/>
    <property type="match status" value="1"/>
</dbReference>
<protein>
    <submittedName>
        <fullName evidence="2">UDP-N-acetylglucosamine 2-epimerase</fullName>
        <ecNumber evidence="2">5.1.3.14</ecNumber>
    </submittedName>
</protein>
<dbReference type="InterPro" id="IPR003331">
    <property type="entry name" value="UDP_GlcNAc_Epimerase_2_dom"/>
</dbReference>
<dbReference type="EC" id="5.1.3.14" evidence="2"/>
<name>A0A654M1T8_9ARCH</name>
<dbReference type="OrthoDB" id="7018at2157"/>
<dbReference type="InterPro" id="IPR029767">
    <property type="entry name" value="WecB-like"/>
</dbReference>
<dbReference type="Proteomes" id="UP000058925">
    <property type="component" value="Chromosome"/>
</dbReference>
<keyword evidence="2" id="KW-0413">Isomerase</keyword>
<gene>
    <name evidence="2" type="primary">mnaA</name>
    <name evidence="2" type="ORF">NMY3_02357</name>
</gene>
<keyword evidence="3" id="KW-1185">Reference proteome</keyword>
<dbReference type="KEGG" id="taa:NMY3_02357"/>
<evidence type="ECO:0000313" key="2">
    <source>
        <dbReference type="EMBL" id="ALI36553.1"/>
    </source>
</evidence>
<dbReference type="GeneID" id="60422309"/>
<organism evidence="2 3">
    <name type="scientific">Candidatus Nitrosocosmicus oleophilus</name>
    <dbReference type="NCBI Taxonomy" id="1353260"/>
    <lineage>
        <taxon>Archaea</taxon>
        <taxon>Nitrososphaerota</taxon>
        <taxon>Nitrososphaeria</taxon>
        <taxon>Nitrososphaerales</taxon>
        <taxon>Nitrososphaeraceae</taxon>
        <taxon>Candidatus Nitrosocosmicus</taxon>
    </lineage>
</organism>
<proteinExistence type="predicted"/>
<dbReference type="SUPFAM" id="SSF53756">
    <property type="entry name" value="UDP-Glycosyltransferase/glycogen phosphorylase"/>
    <property type="match status" value="1"/>
</dbReference>
<dbReference type="AlphaFoldDB" id="A0A654M1T8"/>
<sequence length="502" mass="58180">MGHRKQSSSKVIESNQKNISRKFDSLKVDKEFLPIKINCGNLETIFSKDNDFNKALAIVIGTKPDFYKQAPLLIESIKEGLPSFIISTGQHYDELLGYGIKEFDLENSIVCDLQIRGDLMEKSSDLIMKFGYFGRFLKKKYSSNRILPIVHGDTLVAGIATLSWVFGLGQKVGQNEAGLRSMSPTIIKDIKMNVYPNRSDIEKFITNQLSSSWFLTREEPFPEQIDTWVCSAGTKFFFVPTKLNKEHLLREGYPDEDIHIVGNSVVDAIGIKRMKKPEKSIFELYPKLESGNWIRMDIHRRENLTNHRFNAIIGGLTDLIKDSEFRVVLVLLNATISALNRFDLYNKLKDLEMAYPDKFMMTDLWKEYGHVVEFLDSGKCWAEITDSGSLQEELLYFPKVSSFTVRFNTDRPETVFDAKGNLLVPPINRMWLPKMVSTIYDKGVDYGFNFKKKKQIYGNPGEVSKKIVKIMKKEFENRETNFFPWLHQRFNYWHEKDDFDYL</sequence>
<dbReference type="Pfam" id="PF02350">
    <property type="entry name" value="Epimerase_2"/>
    <property type="match status" value="1"/>
</dbReference>
<accession>A0A654M1T8</accession>
<reference evidence="3" key="1">
    <citation type="submission" date="2015-10" db="EMBL/GenBank/DDBJ databases">
        <title>Niche specialization of a soil ammonia-oxidizing archaeon, Candidatus Nitrosocosmicus oleophilus.</title>
        <authorList>
            <person name="Jung M.-Y."/>
            <person name="Rhee S.-K."/>
        </authorList>
    </citation>
    <scope>NUCLEOTIDE SEQUENCE [LARGE SCALE GENOMIC DNA]</scope>
    <source>
        <strain evidence="3">MY3</strain>
    </source>
</reference>
<dbReference type="PANTHER" id="PTHR43174:SF1">
    <property type="entry name" value="UDP-N-ACETYLGLUCOSAMINE 2-EPIMERASE"/>
    <property type="match status" value="1"/>
</dbReference>
<evidence type="ECO:0000313" key="3">
    <source>
        <dbReference type="Proteomes" id="UP000058925"/>
    </source>
</evidence>
<dbReference type="Gene3D" id="3.40.50.2000">
    <property type="entry name" value="Glycogen Phosphorylase B"/>
    <property type="match status" value="3"/>
</dbReference>
<dbReference type="EMBL" id="CP012850">
    <property type="protein sequence ID" value="ALI36553.1"/>
    <property type="molecule type" value="Genomic_DNA"/>
</dbReference>
<dbReference type="GO" id="GO:0008761">
    <property type="term" value="F:UDP-N-acetylglucosamine 2-epimerase activity"/>
    <property type="evidence" value="ECO:0007669"/>
    <property type="project" value="UniProtKB-EC"/>
</dbReference>
<dbReference type="RefSeq" id="WP_196815794.1">
    <property type="nucleotide sequence ID" value="NZ_CP012850.1"/>
</dbReference>
<evidence type="ECO:0000259" key="1">
    <source>
        <dbReference type="Pfam" id="PF02350"/>
    </source>
</evidence>